<evidence type="ECO:0008006" key="4">
    <source>
        <dbReference type="Google" id="ProtNLM"/>
    </source>
</evidence>
<protein>
    <recommendedName>
        <fullName evidence="4">RxLR effector protein</fullName>
    </recommendedName>
</protein>
<feature type="chain" id="PRO_5005223846" description="RxLR effector protein" evidence="2">
    <location>
        <begin position="22"/>
        <end position="137"/>
    </location>
</feature>
<feature type="transmembrane region" description="Helical" evidence="1">
    <location>
        <begin position="112"/>
        <end position="134"/>
    </location>
</feature>
<dbReference type="AlphaFoldDB" id="A0A0H5R2V3"/>
<reference evidence="3" key="1">
    <citation type="submission" date="2015-04" db="EMBL/GenBank/DDBJ databases">
        <title>The genome sequence of the plant pathogenic Rhizarian Plasmodiophora brassicae reveals insights in its biotrophic life cycle and the origin of chitin synthesis.</title>
        <authorList>
            <person name="Schwelm A."/>
            <person name="Fogelqvist J."/>
            <person name="Knaust A."/>
            <person name="Julke S."/>
            <person name="Lilja T."/>
            <person name="Dhandapani V."/>
            <person name="Bonilla-Rosso G."/>
            <person name="Karlsson M."/>
            <person name="Shevchenko A."/>
            <person name="Choi S.R."/>
            <person name="Kim H.G."/>
            <person name="Park J.Y."/>
            <person name="Lim Y.P."/>
            <person name="Ludwig-Muller J."/>
            <person name="Dixelius C."/>
        </authorList>
    </citation>
    <scope>NUCLEOTIDE SEQUENCE</scope>
    <source>
        <tissue evidence="3">Potato root galls</tissue>
    </source>
</reference>
<evidence type="ECO:0000256" key="1">
    <source>
        <dbReference type="SAM" id="Phobius"/>
    </source>
</evidence>
<name>A0A0H5R2V3_9EUKA</name>
<keyword evidence="1" id="KW-1133">Transmembrane helix</keyword>
<dbReference type="EMBL" id="HACM01008053">
    <property type="protein sequence ID" value="CRZ08495.1"/>
    <property type="molecule type" value="Transcribed_RNA"/>
</dbReference>
<proteinExistence type="predicted"/>
<organism evidence="3">
    <name type="scientific">Spongospora subterranea</name>
    <dbReference type="NCBI Taxonomy" id="70186"/>
    <lineage>
        <taxon>Eukaryota</taxon>
        <taxon>Sar</taxon>
        <taxon>Rhizaria</taxon>
        <taxon>Endomyxa</taxon>
        <taxon>Phytomyxea</taxon>
        <taxon>Plasmodiophorida</taxon>
        <taxon>Plasmodiophoridae</taxon>
        <taxon>Spongospora</taxon>
    </lineage>
</organism>
<accession>A0A0H5R2V3</accession>
<keyword evidence="1" id="KW-0472">Membrane</keyword>
<keyword evidence="2" id="KW-0732">Signal</keyword>
<keyword evidence="1" id="KW-0812">Transmembrane</keyword>
<evidence type="ECO:0000256" key="2">
    <source>
        <dbReference type="SAM" id="SignalP"/>
    </source>
</evidence>
<feature type="signal peptide" evidence="2">
    <location>
        <begin position="1"/>
        <end position="21"/>
    </location>
</feature>
<sequence length="137" mass="14912">MRHIMILSLIGMALAVGTVNAARERILFSNLVGKTEGNTNAGSGPLAKGWNGLCTWLKTRWRWFANLAPCIKSSPAKPKSDKPNLNEQTVAKIVAAPKTQPTVETSPMKLLVIYWSIGSASILVIAGCTVYYFYARS</sequence>
<evidence type="ECO:0000313" key="3">
    <source>
        <dbReference type="EMBL" id="CRZ08495.1"/>
    </source>
</evidence>